<dbReference type="PANTHER" id="PTHR41317">
    <property type="entry name" value="PD-(D_E)XK NUCLEASE FAMILY TRANSPOSASE"/>
    <property type="match status" value="1"/>
</dbReference>
<feature type="domain" description="DUF4351" evidence="1">
    <location>
        <begin position="247"/>
        <end position="303"/>
    </location>
</feature>
<reference evidence="3" key="1">
    <citation type="journal article" date="2010" name="Environ. Microbiol.">
        <title>The genome of Syntrophomonas wolfei: new insights into syntrophic metabolism and biohydrogen production.</title>
        <authorList>
            <person name="Sieber J.R."/>
            <person name="Sims D.R."/>
            <person name="Han C."/>
            <person name="Kim E."/>
            <person name="Lykidis A."/>
            <person name="Lapidus A.L."/>
            <person name="McDonnald E."/>
            <person name="Rohlin L."/>
            <person name="Culley D.E."/>
            <person name="Gunsalus R."/>
            <person name="McInerney M.J."/>
        </authorList>
    </citation>
    <scope>NUCLEOTIDE SEQUENCE [LARGE SCALE GENOMIC DNA]</scope>
    <source>
        <strain evidence="3">DSM 2245B / Goettingen</strain>
    </source>
</reference>
<sequence length="306" mass="35362">MLVVVPEILDPKVDLVFKKVFGSQENKSILLSFLNAVLNWTGEQKIVDVKILNPYLEPESIDDSVGILDIKLQLENDDLVDVEMQIGNLGNMERRSTYYTCRMFGDQNISGGRYQDLNRVIAINVLDFTRIKNIERYHTKFRLRETQENIDLTDAIEIHFIELPKLRQEMASYTDPLDRWVVFLKGGWNMELLDRLAKEDPAIGQAKQVLEQMASNPRERELYELRRKAILDRNSALYEAKMEGKAEGKAEGQAIILLRLLKKKFGFMPVEMENRVMSMSAEKLQELAEAIFDLGTIDELNNFISR</sequence>
<dbReference type="PANTHER" id="PTHR41317:SF1">
    <property type="entry name" value="PD-(D_E)XK NUCLEASE FAMILY TRANSPOSASE"/>
    <property type="match status" value="1"/>
</dbReference>
<dbReference type="Pfam" id="PF14261">
    <property type="entry name" value="DUF4351"/>
    <property type="match status" value="1"/>
</dbReference>
<name>Q0B098_SYNWW</name>
<dbReference type="STRING" id="335541.Swol_0257"/>
<proteinExistence type="predicted"/>
<accession>Q0B098</accession>
<keyword evidence="3" id="KW-1185">Reference proteome</keyword>
<dbReference type="AlphaFoldDB" id="Q0B098"/>
<dbReference type="KEGG" id="swo:Swol_0257"/>
<dbReference type="InterPro" id="IPR025587">
    <property type="entry name" value="DUF4351"/>
</dbReference>
<evidence type="ECO:0000259" key="1">
    <source>
        <dbReference type="Pfam" id="PF14261"/>
    </source>
</evidence>
<dbReference type="Pfam" id="PF12784">
    <property type="entry name" value="PDDEXK_2"/>
    <property type="match status" value="1"/>
</dbReference>
<organism evidence="2 3">
    <name type="scientific">Syntrophomonas wolfei subsp. wolfei (strain DSM 2245B / Goettingen)</name>
    <dbReference type="NCBI Taxonomy" id="335541"/>
    <lineage>
        <taxon>Bacteria</taxon>
        <taxon>Bacillati</taxon>
        <taxon>Bacillota</taxon>
        <taxon>Clostridia</taxon>
        <taxon>Eubacteriales</taxon>
        <taxon>Syntrophomonadaceae</taxon>
        <taxon>Syntrophomonas</taxon>
    </lineage>
</organism>
<dbReference type="Proteomes" id="UP000001968">
    <property type="component" value="Chromosome"/>
</dbReference>
<gene>
    <name evidence="2" type="ordered locus">Swol_0257</name>
</gene>
<dbReference type="InterPro" id="IPR010106">
    <property type="entry name" value="RpnA"/>
</dbReference>
<evidence type="ECO:0000313" key="2">
    <source>
        <dbReference type="EMBL" id="ABI67606.1"/>
    </source>
</evidence>
<dbReference type="EMBL" id="CP000448">
    <property type="protein sequence ID" value="ABI67606.1"/>
    <property type="molecule type" value="Genomic_DNA"/>
</dbReference>
<evidence type="ECO:0000313" key="3">
    <source>
        <dbReference type="Proteomes" id="UP000001968"/>
    </source>
</evidence>
<dbReference type="HOGENOM" id="CLU_057504_0_3_9"/>
<dbReference type="eggNOG" id="COG5464">
    <property type="taxonomic scope" value="Bacteria"/>
</dbReference>
<dbReference type="NCBIfam" id="TIGR01784">
    <property type="entry name" value="T_den_put_tspse"/>
    <property type="match status" value="1"/>
</dbReference>
<protein>
    <recommendedName>
        <fullName evidence="1">DUF4351 domain-containing protein</fullName>
    </recommendedName>
</protein>